<dbReference type="CDD" id="cd04369">
    <property type="entry name" value="Bromodomain"/>
    <property type="match status" value="1"/>
</dbReference>
<comment type="function">
    <text evidence="8">Functions as a component of the DNA-binding general transcription factor complex TFIID. Binding of TFIID to a promoter (with or without TATA element) is the initial step in pre-initiation complex (PIC) formation. TFIID plays a key role in the regulation of gene expression by RNA polymerase II through different activities such as transcription activator interaction, core promoter recognition and selectivity, TFIIA and TFIIB interaction, chromatin modification (histone acetylation by TAF1), facilitation of DNA opening and initiation of transcription.</text>
</comment>
<feature type="compositionally biased region" description="Pro residues" evidence="11">
    <location>
        <begin position="1359"/>
        <end position="1378"/>
    </location>
</feature>
<evidence type="ECO:0000259" key="12">
    <source>
        <dbReference type="PROSITE" id="PS50014"/>
    </source>
</evidence>
<dbReference type="InterPro" id="IPR057991">
    <property type="entry name" value="TPR_TAF2_C"/>
</dbReference>
<feature type="region of interest" description="Disordered" evidence="11">
    <location>
        <begin position="1174"/>
        <end position="1202"/>
    </location>
</feature>
<dbReference type="STRING" id="1109443.G4T9C2"/>
<dbReference type="InterPro" id="IPR036427">
    <property type="entry name" value="Bromodomain-like_sf"/>
</dbReference>
<proteinExistence type="inferred from homology"/>
<dbReference type="GO" id="GO:0005669">
    <property type="term" value="C:transcription factor TFIID complex"/>
    <property type="evidence" value="ECO:0007669"/>
    <property type="project" value="InterPro"/>
</dbReference>
<feature type="region of interest" description="Disordered" evidence="11">
    <location>
        <begin position="1453"/>
        <end position="1547"/>
    </location>
</feature>
<dbReference type="InterPro" id="IPR037813">
    <property type="entry name" value="TAF2"/>
</dbReference>
<feature type="domain" description="Bromo" evidence="12">
    <location>
        <begin position="1566"/>
        <end position="1638"/>
    </location>
</feature>
<feature type="domain" description="Bromo" evidence="12">
    <location>
        <begin position="1676"/>
        <end position="1750"/>
    </location>
</feature>
<dbReference type="SUPFAM" id="SSF47370">
    <property type="entry name" value="Bromodomain"/>
    <property type="match status" value="3"/>
</dbReference>
<dbReference type="PROSITE" id="PS00633">
    <property type="entry name" value="BROMODOMAIN_1"/>
    <property type="match status" value="1"/>
</dbReference>
<dbReference type="PANTHER" id="PTHR15137:SF9">
    <property type="entry name" value="TRANSCRIPTION INITIATION FACTOR TFIID SUBUNIT 2"/>
    <property type="match status" value="1"/>
</dbReference>
<name>G4T9C2_SERID</name>
<gene>
    <name evidence="13" type="ORF">PIIN_01792</name>
</gene>
<dbReference type="PROSITE" id="PS50014">
    <property type="entry name" value="BROMODOMAIN_2"/>
    <property type="match status" value="3"/>
</dbReference>
<sequence length="1782" mass="199537">MQRESTRRGFSVSSQRVALEIDFSGALQGYTEITIVPNIPDLRTIHLHARQCSTSIFHHHHWVLLLIRTNFASPSSHRLPPPHQKKEILAVKVNAHTTNFVHHDPLSNVTISKPDDSSAYSAYPELKRRLYSALSEGDEGELSIAIPQDVAITLSQPPQTQNATGGPSTTVVEKAAKEYNPLVVRIEYALKDPRVPHVYTSPTSPDAARCWVPCVDNLWERCTWEFEFVVPRSLDADGDSLNSPNYNVVVVCSGEFQQQIVHPTDPDKVIFLFEQQALTSVQHIAWAAGPFYVMPISTAQTATTAAAAALSRMDPSGSVGADGAAVNMAGQPRMHAFCLPGHERHLVATAGFLPQAMRHFIQEVGSYPFSSFKLVFVDDLVQQRHDGATMCLASVDLLHTDDAIDPVFETRILLSQAVAVQWFGINIYQKTWSDTWLVNGLGSYITASFVRKHFGNNEYRFRLKKDILRVVDLDVGEMPPICQPGLLEPTDPAFRQFVNLKAPLVLHILDRRMHKTGTSQGLHRIIPKIILDALENESAAAISTHSFLRMCRKTAGIDFRPFAEQWVYGSGCPRFAVRSHFNRKKMAVEMHVKQESPAYEFNKEDPVQLALLRPMPFFDGQMTIRIHEADGTPYEHVLDIRQPYKKFEVPFNTKYKRVRRNTKRFIARQQAAEAAGNQETAELIGVVDMSFGLGIWEDDASREEWKVADWTEADEAHMATATYEWIRLDTDIEWLTKISFDQEPFMWVSQLQRDRDVIAQIEAIHALSRIPSKIVSSTFTKTVLTTTYFFRVRSEAALSLVPCAGAAVEYLGLYHLYKLFFRYCYDPVNKEDIFKNEVVPKANDFSDFSEYFLRKALITALSQVRVENGETVPIVRRFLIDQLRYNDNSTNNFSDSYYLAHIIGALGCSLVSTTPPERGELQGDHIPKIVDDPRAQINKDILDGAIAEVDRYRDMDRVIPSWRNAITVATIEFKVMLMMANCIPNDPIFFLMYTREGNSTPVRIAAFDGLFLMKWYHPEVLKYLLAVVSRDSSRVVARHVASNMCESLAIQFVIGEIRMASKEPEPILIEEDATKPEVAKETKKSETDLMIKTLRKDKEIGKNQVLRKNIMQMMLNSGLDHEVRWSLLKLADLAFRAVEEPLPKITIHIPAPQTPAESLPSKKLKLNLGIMPSSAASPRVGPESATPRIEEVPPSQPAPKLVLKPLRDPSVAPATPATVKQKAVPSWAKSGLTSQEKKMIEAILKRVTAHPSAIWFLHPVDPVRHNAPTYFDVIKHPMDLSTVASKLKSGQYGNRQQFADDFKLILSNAYLFNPPGTDPHNDALKIEEFFDKMWKTTDDAVEKDKARVKLPPRIVAPPSATPAPVPVPTVQPLPPPPASGKEPDLEQELLAAADIPGDDEDAPFDEDVDALLLGSTSTSIPEAPKIKVKARRPAPDLDFDEADDLEAALLDAADASSSRKVSEPPRKATPQSDTHVVPHPKFKVSLGSSHVRSTTPSTTPPQPYVSTTPATEYTRPAPRPETSYATAGGSTPDHSSSSRKRAVDVDDASQVPIDPAKCKALLQKLADVPHGWIFLNPVNSTLPGLETYYEEIKHPMDYSTMRRKLDKKQYATMEDFADDLRLVYANGRQFNAAAPDILDLIDTIEALWKKEWPSMLKRKMPAELKRQLAQALNQLKAEDVNMIFHFPVDPIALGIPHYFDVIAREDARDLSTIKAKLDKGGYQTAEQVHRDVRLMFSNAYKFNGRDSPVSSVAAALEASWNRLYNRARAAAEGNSNKKPRLA</sequence>
<comment type="caution">
    <text evidence="13">The sequence shown here is derived from an EMBL/GenBank/DDBJ whole genome shotgun (WGS) entry which is preliminary data.</text>
</comment>
<dbReference type="GO" id="GO:0006367">
    <property type="term" value="P:transcription initiation at RNA polymerase II promoter"/>
    <property type="evidence" value="ECO:0007669"/>
    <property type="project" value="TreeGrafter"/>
</dbReference>
<keyword evidence="6" id="KW-0804">Transcription</keyword>
<dbReference type="Pfam" id="PF25577">
    <property type="entry name" value="TPR_TAF2_C"/>
    <property type="match status" value="1"/>
</dbReference>
<dbReference type="InterPro" id="IPR057345">
    <property type="entry name" value="Ig-like_TAF2"/>
</dbReference>
<comment type="similarity">
    <text evidence="2">Belongs to the TAF2 family.</text>
</comment>
<feature type="domain" description="Bromo" evidence="12">
    <location>
        <begin position="1248"/>
        <end position="1320"/>
    </location>
</feature>
<feature type="region of interest" description="Disordered" evidence="11">
    <location>
        <begin position="1352"/>
        <end position="1384"/>
    </location>
</feature>
<keyword evidence="5 10" id="KW-0103">Bromodomain</keyword>
<evidence type="ECO:0000256" key="2">
    <source>
        <dbReference type="ARBA" id="ARBA00010937"/>
    </source>
</evidence>
<comment type="subcellular location">
    <subcellularLocation>
        <location evidence="1">Nucleus</location>
    </subcellularLocation>
</comment>
<keyword evidence="4" id="KW-0805">Transcription regulation</keyword>
<dbReference type="InterPro" id="IPR001487">
    <property type="entry name" value="Bromodomain"/>
</dbReference>
<feature type="compositionally biased region" description="Low complexity" evidence="11">
    <location>
        <begin position="1488"/>
        <end position="1497"/>
    </location>
</feature>
<dbReference type="InParanoid" id="G4T9C2"/>
<evidence type="ECO:0000256" key="1">
    <source>
        <dbReference type="ARBA" id="ARBA00004123"/>
    </source>
</evidence>
<keyword evidence="14" id="KW-1185">Reference proteome</keyword>
<evidence type="ECO:0000256" key="11">
    <source>
        <dbReference type="SAM" id="MobiDB-lite"/>
    </source>
</evidence>
<protein>
    <recommendedName>
        <fullName evidence="3">Transcription initiation factor TFIID subunit 2</fullName>
    </recommendedName>
    <alternativeName>
        <fullName evidence="9">TBP-associated factor 2</fullName>
    </alternativeName>
</protein>
<evidence type="ECO:0000256" key="5">
    <source>
        <dbReference type="ARBA" id="ARBA00023117"/>
    </source>
</evidence>
<evidence type="ECO:0000256" key="8">
    <source>
        <dbReference type="ARBA" id="ARBA00025346"/>
    </source>
</evidence>
<evidence type="ECO:0000256" key="7">
    <source>
        <dbReference type="ARBA" id="ARBA00023242"/>
    </source>
</evidence>
<dbReference type="GO" id="GO:0006325">
    <property type="term" value="P:chromatin organization"/>
    <property type="evidence" value="ECO:0007669"/>
    <property type="project" value="UniProtKB-ARBA"/>
</dbReference>
<dbReference type="SUPFAM" id="SSF63737">
    <property type="entry name" value="Leukotriene A4 hydrolase N-terminal domain"/>
    <property type="match status" value="1"/>
</dbReference>
<dbReference type="GO" id="GO:0000976">
    <property type="term" value="F:transcription cis-regulatory region binding"/>
    <property type="evidence" value="ECO:0007669"/>
    <property type="project" value="TreeGrafter"/>
</dbReference>
<dbReference type="EMBL" id="CAFZ01000022">
    <property type="protein sequence ID" value="CCA67923.1"/>
    <property type="molecule type" value="Genomic_DNA"/>
</dbReference>
<dbReference type="Proteomes" id="UP000007148">
    <property type="component" value="Unassembled WGS sequence"/>
</dbReference>
<evidence type="ECO:0000256" key="4">
    <source>
        <dbReference type="ARBA" id="ARBA00023015"/>
    </source>
</evidence>
<dbReference type="CDD" id="cd09839">
    <property type="entry name" value="M1_like_TAF2"/>
    <property type="match status" value="1"/>
</dbReference>
<evidence type="ECO:0000256" key="6">
    <source>
        <dbReference type="ARBA" id="ARBA00023163"/>
    </source>
</evidence>
<reference evidence="13 14" key="1">
    <citation type="journal article" date="2011" name="PLoS Pathog.">
        <title>Endophytic Life Strategies Decoded by Genome and Transcriptome Analyses of the Mutualistic Root Symbiont Piriformospora indica.</title>
        <authorList>
            <person name="Zuccaro A."/>
            <person name="Lahrmann U."/>
            <person name="Guldener U."/>
            <person name="Langen G."/>
            <person name="Pfiffi S."/>
            <person name="Biedenkopf D."/>
            <person name="Wong P."/>
            <person name="Samans B."/>
            <person name="Grimm C."/>
            <person name="Basiewicz M."/>
            <person name="Murat C."/>
            <person name="Martin F."/>
            <person name="Kogel K.H."/>
        </authorList>
    </citation>
    <scope>NUCLEOTIDE SEQUENCE [LARGE SCALE GENOMIC DNA]</scope>
    <source>
        <strain evidence="13 14">DSM 11827</strain>
    </source>
</reference>
<evidence type="ECO:0000313" key="14">
    <source>
        <dbReference type="Proteomes" id="UP000007148"/>
    </source>
</evidence>
<dbReference type="Pfam" id="PF00439">
    <property type="entry name" value="Bromodomain"/>
    <property type="match status" value="3"/>
</dbReference>
<dbReference type="FunCoup" id="G4T9C2">
    <property type="interactions" value="484"/>
</dbReference>
<dbReference type="eggNOG" id="KOG1474">
    <property type="taxonomic scope" value="Eukaryota"/>
</dbReference>
<organism evidence="13 14">
    <name type="scientific">Serendipita indica (strain DSM 11827)</name>
    <name type="common">Root endophyte fungus</name>
    <name type="synonym">Piriformospora indica</name>
    <dbReference type="NCBI Taxonomy" id="1109443"/>
    <lineage>
        <taxon>Eukaryota</taxon>
        <taxon>Fungi</taxon>
        <taxon>Dikarya</taxon>
        <taxon>Basidiomycota</taxon>
        <taxon>Agaricomycotina</taxon>
        <taxon>Agaricomycetes</taxon>
        <taxon>Sebacinales</taxon>
        <taxon>Serendipitaceae</taxon>
        <taxon>Serendipita</taxon>
    </lineage>
</organism>
<accession>G4T9C2</accession>
<dbReference type="eggNOG" id="KOG1932">
    <property type="taxonomic scope" value="Eukaryota"/>
</dbReference>
<dbReference type="Gene3D" id="1.20.920.10">
    <property type="entry name" value="Bromodomain-like"/>
    <property type="match status" value="3"/>
</dbReference>
<dbReference type="SUPFAM" id="SSF55486">
    <property type="entry name" value="Metalloproteases ('zincins'), catalytic domain"/>
    <property type="match status" value="1"/>
</dbReference>
<dbReference type="PANTHER" id="PTHR15137">
    <property type="entry name" value="TRANSCRIPTION INITIATION FACTOR TFIID"/>
    <property type="match status" value="1"/>
</dbReference>
<evidence type="ECO:0000313" key="13">
    <source>
        <dbReference type="EMBL" id="CCA67923.1"/>
    </source>
</evidence>
<dbReference type="FunFam" id="1.10.390.10:FF:000011">
    <property type="entry name" value="Transcription initiation factor TFIID subunit"/>
    <property type="match status" value="1"/>
</dbReference>
<evidence type="ECO:0000256" key="3">
    <source>
        <dbReference type="ARBA" id="ARBA00017363"/>
    </source>
</evidence>
<evidence type="ECO:0000256" key="9">
    <source>
        <dbReference type="ARBA" id="ARBA00076306"/>
    </source>
</evidence>
<dbReference type="SMART" id="SM00297">
    <property type="entry name" value="BROMO"/>
    <property type="match status" value="3"/>
</dbReference>
<dbReference type="Gene3D" id="2.60.40.1730">
    <property type="entry name" value="tricorn interacting facor f3 domain"/>
    <property type="match status" value="1"/>
</dbReference>
<dbReference type="GO" id="GO:0003682">
    <property type="term" value="F:chromatin binding"/>
    <property type="evidence" value="ECO:0007669"/>
    <property type="project" value="TreeGrafter"/>
</dbReference>
<dbReference type="InterPro" id="IPR018359">
    <property type="entry name" value="Bromodomain_CS"/>
</dbReference>
<dbReference type="Gene3D" id="1.10.390.10">
    <property type="entry name" value="Neutral Protease Domain 2"/>
    <property type="match status" value="1"/>
</dbReference>
<feature type="compositionally biased region" description="Polar residues" evidence="11">
    <location>
        <begin position="1523"/>
        <end position="1535"/>
    </location>
</feature>
<dbReference type="InterPro" id="IPR027268">
    <property type="entry name" value="Peptidase_M4/M1_CTD_sf"/>
</dbReference>
<dbReference type="OrthoDB" id="308861at2759"/>
<dbReference type="PRINTS" id="PR00503">
    <property type="entry name" value="BROMODOMAIN"/>
</dbReference>
<dbReference type="HOGENOM" id="CLU_002317_1_0_1"/>
<dbReference type="Pfam" id="PF25316">
    <property type="entry name" value="TAF2_3rd"/>
    <property type="match status" value="1"/>
</dbReference>
<dbReference type="InterPro" id="IPR042097">
    <property type="entry name" value="Aminopeptidase_N-like_N_sf"/>
</dbReference>
<keyword evidence="7" id="KW-0539">Nucleus</keyword>
<evidence type="ECO:0000256" key="10">
    <source>
        <dbReference type="PROSITE-ProRule" id="PRU00035"/>
    </source>
</evidence>
<dbReference type="GO" id="GO:0016251">
    <property type="term" value="F:RNA polymerase II general transcription initiation factor activity"/>
    <property type="evidence" value="ECO:0007669"/>
    <property type="project" value="TreeGrafter"/>
</dbReference>
<dbReference type="OMA" id="REFLMPI"/>